<dbReference type="Gene3D" id="3.40.50.1820">
    <property type="entry name" value="alpha/beta hydrolase"/>
    <property type="match status" value="1"/>
</dbReference>
<evidence type="ECO:0000313" key="2">
    <source>
        <dbReference type="EMBL" id="PXV72140.1"/>
    </source>
</evidence>
<protein>
    <recommendedName>
        <fullName evidence="1">AB hydrolase-1 domain-containing protein</fullName>
    </recommendedName>
</protein>
<accession>A0ABX5M3W3</accession>
<dbReference type="EMBL" id="QICQ01000079">
    <property type="protein sequence ID" value="PXV72140.1"/>
    <property type="molecule type" value="Genomic_DNA"/>
</dbReference>
<reference evidence="2 3" key="1">
    <citation type="submission" date="2018-04" db="EMBL/GenBank/DDBJ databases">
        <title>Active sludge and wastewater microbial communities from Klosterneuburg, Austria.</title>
        <authorList>
            <person name="Wagner M."/>
        </authorList>
    </citation>
    <scope>NUCLEOTIDE SEQUENCE [LARGE SCALE GENOMIC DNA]</scope>
    <source>
        <strain evidence="2 3">Nm 57</strain>
    </source>
</reference>
<comment type="caution">
    <text evidence="2">The sequence shown here is derived from an EMBL/GenBank/DDBJ whole genome shotgun (WGS) entry which is preliminary data.</text>
</comment>
<dbReference type="Proteomes" id="UP000247780">
    <property type="component" value="Unassembled WGS sequence"/>
</dbReference>
<organism evidence="2 3">
    <name type="scientific">Nitrosomonas eutropha</name>
    <dbReference type="NCBI Taxonomy" id="916"/>
    <lineage>
        <taxon>Bacteria</taxon>
        <taxon>Pseudomonadati</taxon>
        <taxon>Pseudomonadota</taxon>
        <taxon>Betaproteobacteria</taxon>
        <taxon>Nitrosomonadales</taxon>
        <taxon>Nitrosomonadaceae</taxon>
        <taxon>Nitrosomonas</taxon>
    </lineage>
</organism>
<proteinExistence type="predicted"/>
<dbReference type="InterPro" id="IPR000073">
    <property type="entry name" value="AB_hydrolase_1"/>
</dbReference>
<gene>
    <name evidence="2" type="ORF">C8R14_1791</name>
</gene>
<dbReference type="PANTHER" id="PTHR12277">
    <property type="entry name" value="ALPHA/BETA HYDROLASE DOMAIN-CONTAINING PROTEIN"/>
    <property type="match status" value="1"/>
</dbReference>
<dbReference type="InterPro" id="IPR029058">
    <property type="entry name" value="AB_hydrolase_fold"/>
</dbReference>
<dbReference type="RefSeq" id="WP_049753126.1">
    <property type="nucleotide sequence ID" value="NZ_QICQ01000079.1"/>
</dbReference>
<evidence type="ECO:0000313" key="3">
    <source>
        <dbReference type="Proteomes" id="UP000247780"/>
    </source>
</evidence>
<sequence length="282" mass="31127">MLKWNYRKGLRWKLTVSIFALGVFIMLTVLQRQLIYFPSKAQADVLSELASRMGLQVWRDNAGEAIGWKSPGDPNACYRMLVFHGNAGYALNRGYFVTGLRALGNQWDVFLFEYPGYGARGGTPSEVNFKTTATQALEALLAIDSRPVFIIGESLGSGVASFLASTFPNKVAGLLLITPFPSLADIAAYHYPFLPVRALLSEHYDSREALSHYQGPVAFLLAGRDEVVTSELGQQLYDSYSGPKWLHIEAHAGHNTLPYDPAAPWWGEVATFLTSTEKGSLK</sequence>
<dbReference type="Pfam" id="PF00561">
    <property type="entry name" value="Abhydrolase_1"/>
    <property type="match status" value="1"/>
</dbReference>
<dbReference type="SUPFAM" id="SSF53474">
    <property type="entry name" value="alpha/beta-Hydrolases"/>
    <property type="match status" value="1"/>
</dbReference>
<keyword evidence="3" id="KW-1185">Reference proteome</keyword>
<dbReference type="PANTHER" id="PTHR12277:SF79">
    <property type="entry name" value="XAA-PRO DIPEPTIDYL-PEPTIDASE-RELATED"/>
    <property type="match status" value="1"/>
</dbReference>
<feature type="domain" description="AB hydrolase-1" evidence="1">
    <location>
        <begin position="79"/>
        <end position="183"/>
    </location>
</feature>
<evidence type="ECO:0000259" key="1">
    <source>
        <dbReference type="Pfam" id="PF00561"/>
    </source>
</evidence>
<name>A0ABX5M3W3_9PROT</name>